<keyword evidence="3" id="KW-1185">Reference proteome</keyword>
<evidence type="ECO:0000313" key="3">
    <source>
        <dbReference type="Proteomes" id="UP000032221"/>
    </source>
</evidence>
<dbReference type="OrthoDB" id="4751006at2"/>
<dbReference type="AlphaFoldDB" id="A0A0D1LRY3"/>
<comment type="caution">
    <text evidence="2">The sequence shown here is derived from an EMBL/GenBank/DDBJ whole genome shotgun (WGS) entry which is preliminary data.</text>
</comment>
<evidence type="ECO:0000256" key="1">
    <source>
        <dbReference type="SAM" id="SignalP"/>
    </source>
</evidence>
<evidence type="ECO:0008006" key="4">
    <source>
        <dbReference type="Google" id="ProtNLM"/>
    </source>
</evidence>
<dbReference type="RefSeq" id="WP_043398934.1">
    <property type="nucleotide sequence ID" value="NZ_BAAARC010000011.1"/>
</dbReference>
<protein>
    <recommendedName>
        <fullName evidence="4">DUF4189 domain-containing protein</fullName>
    </recommendedName>
</protein>
<keyword evidence="1" id="KW-0732">Signal</keyword>
<accession>A0A0D1LRY3</accession>
<organism evidence="2 3">
    <name type="scientific">Mycolicibacterium llatzerense</name>
    <dbReference type="NCBI Taxonomy" id="280871"/>
    <lineage>
        <taxon>Bacteria</taxon>
        <taxon>Bacillati</taxon>
        <taxon>Actinomycetota</taxon>
        <taxon>Actinomycetes</taxon>
        <taxon>Mycobacteriales</taxon>
        <taxon>Mycobacteriaceae</taxon>
        <taxon>Mycolicibacterium</taxon>
    </lineage>
</organism>
<name>A0A0D1LRY3_9MYCO</name>
<dbReference type="Proteomes" id="UP000032221">
    <property type="component" value="Unassembled WGS sequence"/>
</dbReference>
<dbReference type="STRING" id="280871.TL10_01150"/>
<feature type="signal peptide" evidence="1">
    <location>
        <begin position="1"/>
        <end position="24"/>
    </location>
</feature>
<proteinExistence type="predicted"/>
<evidence type="ECO:0000313" key="2">
    <source>
        <dbReference type="EMBL" id="KIU18871.1"/>
    </source>
</evidence>
<reference evidence="2 3" key="1">
    <citation type="submission" date="2015-01" db="EMBL/GenBank/DDBJ databases">
        <title>Genome sequence of Mycobacterium llatzerense and Mycobacterium immunogenum recovered from brain abscess.</title>
        <authorList>
            <person name="Greninger A.L."/>
            <person name="Langelier C."/>
            <person name="Cunningham G."/>
            <person name="Chiu C.Y."/>
            <person name="Miller S."/>
        </authorList>
    </citation>
    <scope>NUCLEOTIDE SEQUENCE [LARGE SCALE GENOMIC DNA]</scope>
    <source>
        <strain evidence="2 3">CLUC14</strain>
    </source>
</reference>
<sequence length="140" mass="13809">MGRVIAAVVAVFGACVIAAVPACAEAPAGLVEDTNDIAAAVGSGVRGSDIVGFSATGPDVPAASAAVIAACKRAGAVQCTSDEVTNDRLCIVNVNAPETGVVAGGAGRTVEEARQDAFNRAAANKTPLDPDSRTLAWSCP</sequence>
<gene>
    <name evidence="2" type="ORF">TL10_01150</name>
</gene>
<dbReference type="PROSITE" id="PS51257">
    <property type="entry name" value="PROKAR_LIPOPROTEIN"/>
    <property type="match status" value="1"/>
</dbReference>
<dbReference type="PATRIC" id="fig|280871.6.peg.233"/>
<feature type="chain" id="PRO_5002232986" description="DUF4189 domain-containing protein" evidence="1">
    <location>
        <begin position="25"/>
        <end position="140"/>
    </location>
</feature>
<dbReference type="EMBL" id="JXST01000001">
    <property type="protein sequence ID" value="KIU18871.1"/>
    <property type="molecule type" value="Genomic_DNA"/>
</dbReference>